<feature type="region of interest" description="Disordered" evidence="2">
    <location>
        <begin position="850"/>
        <end position="881"/>
    </location>
</feature>
<accession>A0A6G1H8P4</accession>
<feature type="compositionally biased region" description="Low complexity" evidence="2">
    <location>
        <begin position="280"/>
        <end position="298"/>
    </location>
</feature>
<feature type="compositionally biased region" description="Low complexity" evidence="2">
    <location>
        <begin position="375"/>
        <end position="391"/>
    </location>
</feature>
<evidence type="ECO:0008006" key="5">
    <source>
        <dbReference type="Google" id="ProtNLM"/>
    </source>
</evidence>
<protein>
    <recommendedName>
        <fullName evidence="5">Zn(2)-C6 fungal-type domain-containing protein</fullName>
    </recommendedName>
</protein>
<evidence type="ECO:0000256" key="1">
    <source>
        <dbReference type="ARBA" id="ARBA00023242"/>
    </source>
</evidence>
<keyword evidence="4" id="KW-1185">Reference proteome</keyword>
<evidence type="ECO:0000313" key="4">
    <source>
        <dbReference type="Proteomes" id="UP000800041"/>
    </source>
</evidence>
<dbReference type="Proteomes" id="UP000800041">
    <property type="component" value="Unassembled WGS sequence"/>
</dbReference>
<feature type="compositionally biased region" description="Polar residues" evidence="2">
    <location>
        <begin position="215"/>
        <end position="229"/>
    </location>
</feature>
<evidence type="ECO:0000313" key="3">
    <source>
        <dbReference type="EMBL" id="KAF1989525.1"/>
    </source>
</evidence>
<dbReference type="GO" id="GO:0000981">
    <property type="term" value="F:DNA-binding transcription factor activity, RNA polymerase II-specific"/>
    <property type="evidence" value="ECO:0007669"/>
    <property type="project" value="InterPro"/>
</dbReference>
<feature type="compositionally biased region" description="Polar residues" evidence="2">
    <location>
        <begin position="777"/>
        <end position="788"/>
    </location>
</feature>
<keyword evidence="1" id="KW-0539">Nucleus</keyword>
<dbReference type="PANTHER" id="PTHR35392:SF2">
    <property type="entry name" value="ZN(II)2CYS6 TRANSCRIPTION FACTOR (EUROFUNG)"/>
    <property type="match status" value="1"/>
</dbReference>
<dbReference type="InterPro" id="IPR001138">
    <property type="entry name" value="Zn2Cys6_DnaBD"/>
</dbReference>
<evidence type="ECO:0000256" key="2">
    <source>
        <dbReference type="SAM" id="MobiDB-lite"/>
    </source>
</evidence>
<feature type="compositionally biased region" description="Pro residues" evidence="2">
    <location>
        <begin position="801"/>
        <end position="811"/>
    </location>
</feature>
<feature type="region of interest" description="Disordered" evidence="2">
    <location>
        <begin position="132"/>
        <end position="154"/>
    </location>
</feature>
<sequence length="946" mass="104162">MSLAVDAVRQRRGVEPRATAVPHVRHISAALARDKKIGFRPPHRLDLHCPPTIHLPPIHQGKAMGRRPSALITEFFERGQKLENSSNRYAWDCKSCGLKFPKGRFDSLQTHLLKTCPVLSSFDRQRAKLYIESQSQSQPQSHPRPHQPTFRFGDDTIAGAARHGEDMQLHLPLMDLPCAQKSPPGQQHDLSALETLAEVSRQHLDLSDKRDGSGNHATRSVTPRPNASQGYEPDDFLVPDDKPSGVDESMNHDKRLSIETTNGPSLPSIQYYGSIHNHTSESPHLPSLSLPPASHGSSAQAVPSPLQLAASAANDLMIPHAGVTMEPEIGVSNVSISDKFFHPTGRHAWPGMSVIDPQLQLNDVLGQQLHEALTGRAASATRSSAGSPSSSQMPFINDFNGNPKPAKQKVRGRFTDSRRKEVQEVRKRGACLRCKMLKKPCSGDNPCSTCVSVESARLWKQPCIRTRLAEEFNLYSAGLYAVLAFHSINQVKSQVLLDPTTGRIEATHFPETLTFATFPILCSPNANGPGIDPFLLQGRLSGQEFPQVQILHPDFDDIGGKLEHYIQALAPSFVENEASAFMKPTLRQAYALTANQKPDDPSLLSKVLELWCCTVILASPNQIHLFSNPSQPPVAAPATLPIAEADSDHSDTHRTRIIPTDGPFDSHSLIMSQILGGTEKRAGNLSKFIMNDLERRSLLRQQANQFETFLVAVIFLSCVERMCWLFKTWEADMNNPSQNEDSTQPRDGSPVQPSISDELQQQQQLNGHPGNSRGHFPNNTNHSPNTMPGLQAESHKQPNCTRPPQPHPYAPHPTTRWPLDKPPQFYSQQGERFSDILHMVLKMRGVPPKTIVIPTAPPSGDDARTSSSSTLHAEGGNAADEGAAAPGEVIVALDPESDPQAAEWYRAVGVSRAWLRERREGFERGFRRGEWECWEGGLVGKILGGS</sequence>
<dbReference type="PANTHER" id="PTHR35392">
    <property type="entry name" value="ZN(II)2CYS6 TRANSCRIPTION FACTOR (EUROFUNG)-RELATED-RELATED"/>
    <property type="match status" value="1"/>
</dbReference>
<dbReference type="CDD" id="cd00067">
    <property type="entry name" value="GAL4"/>
    <property type="match status" value="1"/>
</dbReference>
<proteinExistence type="predicted"/>
<organism evidence="3 4">
    <name type="scientific">Aulographum hederae CBS 113979</name>
    <dbReference type="NCBI Taxonomy" id="1176131"/>
    <lineage>
        <taxon>Eukaryota</taxon>
        <taxon>Fungi</taxon>
        <taxon>Dikarya</taxon>
        <taxon>Ascomycota</taxon>
        <taxon>Pezizomycotina</taxon>
        <taxon>Dothideomycetes</taxon>
        <taxon>Pleosporomycetidae</taxon>
        <taxon>Aulographales</taxon>
        <taxon>Aulographaceae</taxon>
    </lineage>
</organism>
<dbReference type="GO" id="GO:0008270">
    <property type="term" value="F:zinc ion binding"/>
    <property type="evidence" value="ECO:0007669"/>
    <property type="project" value="InterPro"/>
</dbReference>
<name>A0A6G1H8P4_9PEZI</name>
<dbReference type="OrthoDB" id="5417895at2759"/>
<dbReference type="EMBL" id="ML977145">
    <property type="protein sequence ID" value="KAF1989525.1"/>
    <property type="molecule type" value="Genomic_DNA"/>
</dbReference>
<feature type="compositionally biased region" description="Basic and acidic residues" evidence="2">
    <location>
        <begin position="239"/>
        <end position="252"/>
    </location>
</feature>
<feature type="compositionally biased region" description="Polar residues" evidence="2">
    <location>
        <begin position="735"/>
        <end position="766"/>
    </location>
</feature>
<feature type="region of interest" description="Disordered" evidence="2">
    <location>
        <begin position="269"/>
        <end position="302"/>
    </location>
</feature>
<feature type="region of interest" description="Disordered" evidence="2">
    <location>
        <begin position="375"/>
        <end position="419"/>
    </location>
</feature>
<feature type="region of interest" description="Disordered" evidence="2">
    <location>
        <begin position="735"/>
        <end position="826"/>
    </location>
</feature>
<gene>
    <name evidence="3" type="ORF">K402DRAFT_274486</name>
</gene>
<dbReference type="AlphaFoldDB" id="A0A6G1H8P4"/>
<reference evidence="3" key="1">
    <citation type="journal article" date="2020" name="Stud. Mycol.">
        <title>101 Dothideomycetes genomes: a test case for predicting lifestyles and emergence of pathogens.</title>
        <authorList>
            <person name="Haridas S."/>
            <person name="Albert R."/>
            <person name="Binder M."/>
            <person name="Bloem J."/>
            <person name="Labutti K."/>
            <person name="Salamov A."/>
            <person name="Andreopoulos B."/>
            <person name="Baker S."/>
            <person name="Barry K."/>
            <person name="Bills G."/>
            <person name="Bluhm B."/>
            <person name="Cannon C."/>
            <person name="Castanera R."/>
            <person name="Culley D."/>
            <person name="Daum C."/>
            <person name="Ezra D."/>
            <person name="Gonzalez J."/>
            <person name="Henrissat B."/>
            <person name="Kuo A."/>
            <person name="Liang C."/>
            <person name="Lipzen A."/>
            <person name="Lutzoni F."/>
            <person name="Magnuson J."/>
            <person name="Mondo S."/>
            <person name="Nolan M."/>
            <person name="Ohm R."/>
            <person name="Pangilinan J."/>
            <person name="Park H.-J."/>
            <person name="Ramirez L."/>
            <person name="Alfaro M."/>
            <person name="Sun H."/>
            <person name="Tritt A."/>
            <person name="Yoshinaga Y."/>
            <person name="Zwiers L.-H."/>
            <person name="Turgeon B."/>
            <person name="Goodwin S."/>
            <person name="Spatafora J."/>
            <person name="Crous P."/>
            <person name="Grigoriev I."/>
        </authorList>
    </citation>
    <scope>NUCLEOTIDE SEQUENCE</scope>
    <source>
        <strain evidence="3">CBS 113979</strain>
    </source>
</reference>
<feature type="region of interest" description="Disordered" evidence="2">
    <location>
        <begin position="205"/>
        <end position="252"/>
    </location>
</feature>
<dbReference type="InterPro" id="IPR052973">
    <property type="entry name" value="Fungal_sec-metab_reg_TF"/>
</dbReference>